<accession>A0A081NHG9</accession>
<dbReference type="AlphaFoldDB" id="A0A081NHG9"/>
<gene>
    <name evidence="1" type="ORF">GZ78_09640</name>
</gene>
<dbReference type="Proteomes" id="UP000028073">
    <property type="component" value="Unassembled WGS sequence"/>
</dbReference>
<evidence type="ECO:0000313" key="2">
    <source>
        <dbReference type="Proteomes" id="UP000028073"/>
    </source>
</evidence>
<comment type="caution">
    <text evidence="1">The sequence shown here is derived from an EMBL/GenBank/DDBJ whole genome shotgun (WGS) entry which is preliminary data.</text>
</comment>
<sequence>MPHDTGSLRQNDRPPEVMRATFPLIPAAYTSAVSVQVSGSCALWVLKIMAFLPTATAYYAIPVRRASVLPSAFFRFHLAMDTLAVRLIVPLA</sequence>
<dbReference type="EMBL" id="JOKH01000002">
    <property type="protein sequence ID" value="KEQ17892.1"/>
    <property type="molecule type" value="Genomic_DNA"/>
</dbReference>
<evidence type="ECO:0000313" key="1">
    <source>
        <dbReference type="EMBL" id="KEQ17892.1"/>
    </source>
</evidence>
<reference evidence="1 2" key="1">
    <citation type="submission" date="2014-06" db="EMBL/GenBank/DDBJ databases">
        <title>Whole Genome Sequences of Three Symbiotic Endozoicomonas Bacteria.</title>
        <authorList>
            <person name="Neave M.J."/>
            <person name="Apprill A."/>
            <person name="Voolstra C.R."/>
        </authorList>
    </citation>
    <scope>NUCLEOTIDE SEQUENCE [LARGE SCALE GENOMIC DNA]</scope>
    <source>
        <strain evidence="1 2">DSM 25634</strain>
    </source>
</reference>
<name>A0A081NHG9_9GAMM</name>
<keyword evidence="2" id="KW-1185">Reference proteome</keyword>
<organism evidence="1 2">
    <name type="scientific">Endozoicomonas numazuensis</name>
    <dbReference type="NCBI Taxonomy" id="1137799"/>
    <lineage>
        <taxon>Bacteria</taxon>
        <taxon>Pseudomonadati</taxon>
        <taxon>Pseudomonadota</taxon>
        <taxon>Gammaproteobacteria</taxon>
        <taxon>Oceanospirillales</taxon>
        <taxon>Endozoicomonadaceae</taxon>
        <taxon>Endozoicomonas</taxon>
    </lineage>
</organism>
<dbReference type="eggNOG" id="ENOG502ZH3F">
    <property type="taxonomic scope" value="Bacteria"/>
</dbReference>
<protein>
    <submittedName>
        <fullName evidence="1">Uncharacterized protein</fullName>
    </submittedName>
</protein>
<proteinExistence type="predicted"/>